<dbReference type="EMBL" id="AP011973">
    <property type="protein sequence ID" value="BAJ53230.1"/>
    <property type="molecule type" value="Genomic_DNA"/>
</dbReference>
<evidence type="ECO:0000313" key="6">
    <source>
        <dbReference type="Proteomes" id="UP000027138"/>
    </source>
</evidence>
<name>E6NUC0_JATCU</name>
<accession>E6NUC0</accession>
<evidence type="ECO:0000256" key="1">
    <source>
        <dbReference type="ARBA" id="ARBA00007626"/>
    </source>
</evidence>
<comment type="similarity">
    <text evidence="1">Belongs to the PPR family. P subfamily.</text>
</comment>
<dbReference type="InterPro" id="IPR011990">
    <property type="entry name" value="TPR-like_helical_dom_sf"/>
</dbReference>
<dbReference type="Pfam" id="PF13041">
    <property type="entry name" value="PPR_2"/>
    <property type="match status" value="2"/>
</dbReference>
<dbReference type="InterPro" id="IPR050667">
    <property type="entry name" value="PPR-containing_protein"/>
</dbReference>
<sequence length="399" mass="45448">MLSLRLTRRFCHSAAAIASTDSPAVVSNYSLNNRPLEEPALIKLKAERDPEKLFNLFKANAQNRLVIENRFAFEDTVSRLAGARRFHYIENLLEHQKTLPQGRREGFIVRIIMLYAKAGMVKHALNTFYDMHLYGCKRTVKSFNAALKVLTGTRNMVAIQDFLCEAPEKFDITMDIFSINIIIKALCEMGYLDKAYLVMVQFQKSGIEADVITYTTLISASYRNKLWMIGNGLWNLMVLKGCKPNLATFNVRIQYLVNSRQSWEANDVMRLMQRIGIAPDQVTYNLVIKGFCLAGYLEMAKRVYSALQGEVYKPNFKIYQTMIHYLCKGGEFDLAYTMCKDCMGKGWYLHVDTIHALLNGLMKNGHLGKAKLIVTLAKRKVPPFSSSQLSSFYSILSNS</sequence>
<proteinExistence type="inferred from homology"/>
<feature type="repeat" description="PPR" evidence="3">
    <location>
        <begin position="210"/>
        <end position="244"/>
    </location>
</feature>
<reference evidence="5 6" key="2">
    <citation type="journal article" date="2014" name="PLoS ONE">
        <title>Global Analysis of Gene Expression Profiles in Physic Nut (Jatropha curcas L.) Seedlings Exposed to Salt Stress.</title>
        <authorList>
            <person name="Zhang L."/>
            <person name="Zhang C."/>
            <person name="Wu P."/>
            <person name="Chen Y."/>
            <person name="Li M."/>
            <person name="Jiang H."/>
            <person name="Wu G."/>
        </authorList>
    </citation>
    <scope>NUCLEOTIDE SEQUENCE [LARGE SCALE GENOMIC DNA]</scope>
    <source>
        <strain evidence="6">cv. GZQX0401</strain>
        <tissue evidence="5">Young leaves</tissue>
    </source>
</reference>
<dbReference type="EMBL" id="KK914415">
    <property type="protein sequence ID" value="KDP37103.1"/>
    <property type="molecule type" value="Genomic_DNA"/>
</dbReference>
<dbReference type="PANTHER" id="PTHR47939:SF7">
    <property type="entry name" value="REPEAT-CONTAINING PROTEIN, PUTATIVE-RELATED"/>
    <property type="match status" value="1"/>
</dbReference>
<dbReference type="NCBIfam" id="TIGR00756">
    <property type="entry name" value="PPR"/>
    <property type="match status" value="3"/>
</dbReference>
<keyword evidence="6" id="KW-1185">Reference proteome</keyword>
<dbReference type="AlphaFoldDB" id="E6NUC0"/>
<evidence type="ECO:0000256" key="3">
    <source>
        <dbReference type="PROSITE-ProRule" id="PRU00708"/>
    </source>
</evidence>
<evidence type="ECO:0000256" key="2">
    <source>
        <dbReference type="ARBA" id="ARBA00022737"/>
    </source>
</evidence>
<dbReference type="Gene3D" id="1.25.40.10">
    <property type="entry name" value="Tetratricopeptide repeat domain"/>
    <property type="match status" value="2"/>
</dbReference>
<evidence type="ECO:0000313" key="4">
    <source>
        <dbReference type="EMBL" id="BAJ53230.1"/>
    </source>
</evidence>
<gene>
    <name evidence="4" type="primary">JHL06P13.10</name>
    <name evidence="5" type="ORF">JCGZ_06159</name>
</gene>
<dbReference type="PROSITE" id="PS51375">
    <property type="entry name" value="PPR"/>
    <property type="match status" value="3"/>
</dbReference>
<evidence type="ECO:0000313" key="5">
    <source>
        <dbReference type="EMBL" id="KDP37103.1"/>
    </source>
</evidence>
<dbReference type="STRING" id="180498.E6NUC0"/>
<keyword evidence="2" id="KW-0677">Repeat</keyword>
<protein>
    <submittedName>
        <fullName evidence="4">JHL06P13.10 protein</fullName>
    </submittedName>
</protein>
<dbReference type="Proteomes" id="UP000027138">
    <property type="component" value="Unassembled WGS sequence"/>
</dbReference>
<feature type="repeat" description="PPR" evidence="3">
    <location>
        <begin position="280"/>
        <end position="314"/>
    </location>
</feature>
<organism evidence="4">
    <name type="scientific">Jatropha curcas</name>
    <name type="common">Barbados nut</name>
    <dbReference type="NCBI Taxonomy" id="180498"/>
    <lineage>
        <taxon>Eukaryota</taxon>
        <taxon>Viridiplantae</taxon>
        <taxon>Streptophyta</taxon>
        <taxon>Embryophyta</taxon>
        <taxon>Tracheophyta</taxon>
        <taxon>Spermatophyta</taxon>
        <taxon>Magnoliopsida</taxon>
        <taxon>eudicotyledons</taxon>
        <taxon>Gunneridae</taxon>
        <taxon>Pentapetalae</taxon>
        <taxon>rosids</taxon>
        <taxon>fabids</taxon>
        <taxon>Malpighiales</taxon>
        <taxon>Euphorbiaceae</taxon>
        <taxon>Crotonoideae</taxon>
        <taxon>Jatropheae</taxon>
        <taxon>Jatropha</taxon>
    </lineage>
</organism>
<reference evidence="4" key="1">
    <citation type="journal article" date="2011" name="DNA Res.">
        <title>Sequence analysis of the genome of an oil-bearing tree, Jatropha curcas L.</title>
        <authorList>
            <person name="Sato S."/>
            <person name="Hirakawa H."/>
            <person name="Isobe S."/>
            <person name="Fukai E."/>
            <person name="Watanabe A."/>
            <person name="Kato M."/>
            <person name="Kawashima K."/>
            <person name="Minami C."/>
            <person name="Muraki A."/>
            <person name="Nakazaki N."/>
            <person name="Takahashi C."/>
            <person name="Nakayama S."/>
            <person name="Kishida Y."/>
            <person name="Kohara M."/>
            <person name="Yamada M."/>
            <person name="Tsuruoka H."/>
            <person name="Sasamoto S."/>
            <person name="Tabata S."/>
            <person name="Aizu T."/>
            <person name="Toyoda A."/>
            <person name="Shin-I T."/>
            <person name="Minakuchi Y."/>
            <person name="Kohara Y."/>
            <person name="Fujiyama A."/>
            <person name="Tsuchimoto S."/>
            <person name="Kajiyama S."/>
            <person name="Makigano E."/>
            <person name="Ohmido N."/>
            <person name="Shibagaki N."/>
            <person name="Cartagena J.A."/>
            <person name="Wada N."/>
            <person name="Kohinata T."/>
            <person name="Atefeh A."/>
            <person name="Yuasa S."/>
            <person name="Matsunaga S."/>
            <person name="Fukui K."/>
        </authorList>
    </citation>
    <scope>NUCLEOTIDE SEQUENCE</scope>
    <source>
        <strain evidence="4">Palawan</strain>
    </source>
</reference>
<dbReference type="Pfam" id="PF01535">
    <property type="entry name" value="PPR"/>
    <property type="match status" value="2"/>
</dbReference>
<dbReference type="PANTHER" id="PTHR47939">
    <property type="entry name" value="MEMBRANE-ASSOCIATED SALT-INDUCIBLE PROTEIN-LIKE"/>
    <property type="match status" value="1"/>
</dbReference>
<dbReference type="OrthoDB" id="185373at2759"/>
<feature type="repeat" description="PPR" evidence="3">
    <location>
        <begin position="175"/>
        <end position="209"/>
    </location>
</feature>
<dbReference type="InterPro" id="IPR002885">
    <property type="entry name" value="PPR_rpt"/>
</dbReference>